<comment type="similarity">
    <text evidence="1 2">Belongs to the peptidase S14 family.</text>
</comment>
<dbReference type="SUPFAM" id="SSF52096">
    <property type="entry name" value="ClpP/crotonase"/>
    <property type="match status" value="1"/>
</dbReference>
<dbReference type="GO" id="GO:0009368">
    <property type="term" value="C:endopeptidase Clp complex"/>
    <property type="evidence" value="ECO:0007669"/>
    <property type="project" value="TreeGrafter"/>
</dbReference>
<dbReference type="PANTHER" id="PTHR10381:SF11">
    <property type="entry name" value="ATP-DEPENDENT CLP PROTEASE PROTEOLYTIC SUBUNIT, MITOCHONDRIAL"/>
    <property type="match status" value="1"/>
</dbReference>
<dbReference type="AlphaFoldDB" id="A0A3A4B331"/>
<dbReference type="InterPro" id="IPR023562">
    <property type="entry name" value="ClpP/TepA"/>
</dbReference>
<dbReference type="OrthoDB" id="3539146at2"/>
<feature type="compositionally biased region" description="Basic and acidic residues" evidence="3">
    <location>
        <begin position="44"/>
        <end position="55"/>
    </location>
</feature>
<protein>
    <recommendedName>
        <fullName evidence="2">ATP-dependent Clp protease proteolytic subunit</fullName>
    </recommendedName>
</protein>
<dbReference type="GO" id="GO:0051117">
    <property type="term" value="F:ATPase binding"/>
    <property type="evidence" value="ECO:0007669"/>
    <property type="project" value="TreeGrafter"/>
</dbReference>
<evidence type="ECO:0000256" key="2">
    <source>
        <dbReference type="RuleBase" id="RU003567"/>
    </source>
</evidence>
<evidence type="ECO:0000313" key="4">
    <source>
        <dbReference type="EMBL" id="RJL36125.1"/>
    </source>
</evidence>
<feature type="region of interest" description="Disordered" evidence="3">
    <location>
        <begin position="1"/>
        <end position="61"/>
    </location>
</feature>
<dbReference type="InterPro" id="IPR029045">
    <property type="entry name" value="ClpP/crotonase-like_dom_sf"/>
</dbReference>
<dbReference type="RefSeq" id="WP_119925099.1">
    <property type="nucleotide sequence ID" value="NZ_QZEY01000001.1"/>
</dbReference>
<evidence type="ECO:0000256" key="3">
    <source>
        <dbReference type="SAM" id="MobiDB-lite"/>
    </source>
</evidence>
<keyword evidence="4" id="KW-0645">Protease</keyword>
<keyword evidence="4" id="KW-0378">Hydrolase</keyword>
<dbReference type="Pfam" id="PF00574">
    <property type="entry name" value="CLP_protease"/>
    <property type="match status" value="1"/>
</dbReference>
<dbReference type="Gene3D" id="3.90.226.10">
    <property type="entry name" value="2-enoyl-CoA Hydratase, Chain A, domain 1"/>
    <property type="match status" value="1"/>
</dbReference>
<sequence length="242" mass="26232">MNVNRNVNGALNGISGTGPRAGFGSRLPEWGPFPPELPGPGRTEPQRPEERRPDRLPSYFVPLGPDPITDRLFERRIVMVHGRLDDERVTAVSAQLLTLDALGEDPIRLHLNTPDADLGAAVTLIDTLDALNVPLHAQVIGEVGGPAVGVLAAAHRRQASPNAVIRLSEPRLRLEGNAAELAAATAQMRHMLDTVYFRIADITGREVDEIRDDALQGRRLTSSEALDYGLIHEITTRPPAAP</sequence>
<comment type="caution">
    <text evidence="4">The sequence shown here is derived from an EMBL/GenBank/DDBJ whole genome shotgun (WGS) entry which is preliminary data.</text>
</comment>
<dbReference type="GO" id="GO:0004252">
    <property type="term" value="F:serine-type endopeptidase activity"/>
    <property type="evidence" value="ECO:0007669"/>
    <property type="project" value="InterPro"/>
</dbReference>
<keyword evidence="5" id="KW-1185">Reference proteome</keyword>
<evidence type="ECO:0000313" key="5">
    <source>
        <dbReference type="Proteomes" id="UP000265768"/>
    </source>
</evidence>
<reference evidence="4 5" key="1">
    <citation type="submission" date="2018-09" db="EMBL/GenBank/DDBJ databases">
        <title>YIM 75507 draft genome.</title>
        <authorList>
            <person name="Tang S."/>
            <person name="Feng Y."/>
        </authorList>
    </citation>
    <scope>NUCLEOTIDE SEQUENCE [LARGE SCALE GENOMIC DNA]</scope>
    <source>
        <strain evidence="4 5">YIM 75507</strain>
    </source>
</reference>
<dbReference type="Proteomes" id="UP000265768">
    <property type="component" value="Unassembled WGS sequence"/>
</dbReference>
<dbReference type="EMBL" id="QZEY01000001">
    <property type="protein sequence ID" value="RJL36125.1"/>
    <property type="molecule type" value="Genomic_DNA"/>
</dbReference>
<dbReference type="PANTHER" id="PTHR10381">
    <property type="entry name" value="ATP-DEPENDENT CLP PROTEASE PROTEOLYTIC SUBUNIT"/>
    <property type="match status" value="1"/>
</dbReference>
<dbReference type="PRINTS" id="PR00127">
    <property type="entry name" value="CLPPROTEASEP"/>
</dbReference>
<dbReference type="GO" id="GO:0004176">
    <property type="term" value="F:ATP-dependent peptidase activity"/>
    <property type="evidence" value="ECO:0007669"/>
    <property type="project" value="InterPro"/>
</dbReference>
<name>A0A3A4B331_9ACTN</name>
<dbReference type="GO" id="GO:0006515">
    <property type="term" value="P:protein quality control for misfolded or incompletely synthesized proteins"/>
    <property type="evidence" value="ECO:0007669"/>
    <property type="project" value="TreeGrafter"/>
</dbReference>
<proteinExistence type="inferred from homology"/>
<evidence type="ECO:0000256" key="1">
    <source>
        <dbReference type="ARBA" id="ARBA00007039"/>
    </source>
</evidence>
<accession>A0A3A4B331</accession>
<organism evidence="4 5">
    <name type="scientific">Bailinhaonella thermotolerans</name>
    <dbReference type="NCBI Taxonomy" id="1070861"/>
    <lineage>
        <taxon>Bacteria</taxon>
        <taxon>Bacillati</taxon>
        <taxon>Actinomycetota</taxon>
        <taxon>Actinomycetes</taxon>
        <taxon>Streptosporangiales</taxon>
        <taxon>Streptosporangiaceae</taxon>
        <taxon>Bailinhaonella</taxon>
    </lineage>
</organism>
<dbReference type="InterPro" id="IPR001907">
    <property type="entry name" value="ClpP"/>
</dbReference>
<gene>
    <name evidence="4" type="ORF">D5H75_05080</name>
</gene>